<sequence length="158" mass="16491">MTTIRRRAGALGALALLAACSSPPPASQAPRPSSGACVSAVTRDALPTWARGGFSDDGTGTPHVFGERGDIVAVLFNYPPVASTDPDVANKILWVSRVPQRPMDPLKIRAVLDGTSTSVARQIDGGPGPSSVNLPKAGCWRLTLTWSGHTDAMALRFS</sequence>
<dbReference type="PROSITE" id="PS51257">
    <property type="entry name" value="PROKAR_LIPOPROTEIN"/>
    <property type="match status" value="1"/>
</dbReference>
<feature type="signal peptide" evidence="1">
    <location>
        <begin position="1"/>
        <end position="28"/>
    </location>
</feature>
<feature type="chain" id="PRO_5046889029" description="Lipoprotein" evidence="1">
    <location>
        <begin position="29"/>
        <end position="158"/>
    </location>
</feature>
<accession>A0ABQ4GC45</accession>
<evidence type="ECO:0000256" key="1">
    <source>
        <dbReference type="SAM" id="SignalP"/>
    </source>
</evidence>
<protein>
    <recommendedName>
        <fullName evidence="4">Lipoprotein</fullName>
    </recommendedName>
</protein>
<keyword evidence="1" id="KW-0732">Signal</keyword>
<name>A0ABQ4GC45_9ACTN</name>
<evidence type="ECO:0000313" key="3">
    <source>
        <dbReference type="Proteomes" id="UP000603904"/>
    </source>
</evidence>
<proteinExistence type="predicted"/>
<evidence type="ECO:0008006" key="4">
    <source>
        <dbReference type="Google" id="ProtNLM"/>
    </source>
</evidence>
<reference evidence="2 3" key="1">
    <citation type="submission" date="2021-01" db="EMBL/GenBank/DDBJ databases">
        <title>Whole genome shotgun sequence of Microbispora corallina NBRC 16416.</title>
        <authorList>
            <person name="Komaki H."/>
            <person name="Tamura T."/>
        </authorList>
    </citation>
    <scope>NUCLEOTIDE SEQUENCE [LARGE SCALE GENOMIC DNA]</scope>
    <source>
        <strain evidence="2 3">NBRC 16416</strain>
    </source>
</reference>
<dbReference type="EMBL" id="BOOC01000066">
    <property type="protein sequence ID" value="GIH44651.1"/>
    <property type="molecule type" value="Genomic_DNA"/>
</dbReference>
<gene>
    <name evidence="2" type="ORF">Mco01_76510</name>
</gene>
<evidence type="ECO:0000313" key="2">
    <source>
        <dbReference type="EMBL" id="GIH44651.1"/>
    </source>
</evidence>
<organism evidence="2 3">
    <name type="scientific">Microbispora corallina</name>
    <dbReference type="NCBI Taxonomy" id="83302"/>
    <lineage>
        <taxon>Bacteria</taxon>
        <taxon>Bacillati</taxon>
        <taxon>Actinomycetota</taxon>
        <taxon>Actinomycetes</taxon>
        <taxon>Streptosporangiales</taxon>
        <taxon>Streptosporangiaceae</taxon>
        <taxon>Microbispora</taxon>
    </lineage>
</organism>
<keyword evidence="3" id="KW-1185">Reference proteome</keyword>
<dbReference type="Proteomes" id="UP000603904">
    <property type="component" value="Unassembled WGS sequence"/>
</dbReference>
<comment type="caution">
    <text evidence="2">The sequence shown here is derived from an EMBL/GenBank/DDBJ whole genome shotgun (WGS) entry which is preliminary data.</text>
</comment>
<dbReference type="RefSeq" id="WP_204061631.1">
    <property type="nucleotide sequence ID" value="NZ_BAAAGP010000023.1"/>
</dbReference>